<name>A0A1S6J5K7_9ACTN</name>
<evidence type="ECO:0000313" key="2">
    <source>
        <dbReference type="Proteomes" id="UP000189443"/>
    </source>
</evidence>
<keyword evidence="2" id="KW-1185">Reference proteome</keyword>
<dbReference type="AlphaFoldDB" id="A0A1S6J5K7"/>
<dbReference type="Proteomes" id="UP000189443">
    <property type="component" value="Chromosome"/>
</dbReference>
<dbReference type="EMBL" id="CP019724">
    <property type="protein sequence ID" value="AQS67026.1"/>
    <property type="molecule type" value="Genomic_DNA"/>
</dbReference>
<reference evidence="1 2" key="1">
    <citation type="submission" date="2017-02" db="EMBL/GenBank/DDBJ databases">
        <title>Streptomyces pactum ACT12 Genome sequencing and assembly.</title>
        <authorList>
            <person name="Xue Q."/>
            <person name="Yan X."/>
            <person name="Jia L."/>
            <person name="Yan H."/>
        </authorList>
    </citation>
    <scope>NUCLEOTIDE SEQUENCE [LARGE SCALE GENOMIC DNA]</scope>
    <source>
        <strain evidence="1 2">ACT12</strain>
    </source>
</reference>
<sequence>MGGRTDPRPGFGEALREAGPAAQVFSPLILGRALDSGGVLVAALTCVLFLTGHRAGPHHRSDPMAHPPADPASFDVFRTVPPPSGVNSGRGKNRINRSLDCRASDGVGRRYFGYDRGIRGIGDAWAVHLQARQESLSVTE</sequence>
<proteinExistence type="predicted"/>
<gene>
    <name evidence="1" type="ORF">B1H29_08915</name>
</gene>
<accession>A0A1S6J5K7</accession>
<organism evidence="1 2">
    <name type="scientific">Streptomyces pactum</name>
    <dbReference type="NCBI Taxonomy" id="68249"/>
    <lineage>
        <taxon>Bacteria</taxon>
        <taxon>Bacillati</taxon>
        <taxon>Actinomycetota</taxon>
        <taxon>Actinomycetes</taxon>
        <taxon>Kitasatosporales</taxon>
        <taxon>Streptomycetaceae</taxon>
        <taxon>Streptomyces</taxon>
    </lineage>
</organism>
<protein>
    <submittedName>
        <fullName evidence="1">Uncharacterized protein</fullName>
    </submittedName>
</protein>
<dbReference type="KEGG" id="spac:B1H29_08915"/>
<evidence type="ECO:0000313" key="1">
    <source>
        <dbReference type="EMBL" id="AQS67026.1"/>
    </source>
</evidence>